<dbReference type="InterPro" id="IPR022496">
    <property type="entry name" value="T6A_TsaB"/>
</dbReference>
<proteinExistence type="predicted"/>
<feature type="domain" description="Gcp-like" evidence="2">
    <location>
        <begin position="93"/>
        <end position="195"/>
    </location>
</feature>
<evidence type="ECO:0000313" key="3">
    <source>
        <dbReference type="EMBL" id="GHG39169.1"/>
    </source>
</evidence>
<evidence type="ECO:0000259" key="2">
    <source>
        <dbReference type="Pfam" id="PF00814"/>
    </source>
</evidence>
<dbReference type="InterPro" id="IPR043129">
    <property type="entry name" value="ATPase_NBD"/>
</dbReference>
<dbReference type="Gene3D" id="3.30.420.40">
    <property type="match status" value="2"/>
</dbReference>
<dbReference type="Proteomes" id="UP000649955">
    <property type="component" value="Unassembled WGS sequence"/>
</dbReference>
<dbReference type="NCBIfam" id="TIGR03725">
    <property type="entry name" value="T6A_YeaZ"/>
    <property type="match status" value="1"/>
</dbReference>
<feature type="region of interest" description="Disordered" evidence="1">
    <location>
        <begin position="251"/>
        <end position="277"/>
    </location>
</feature>
<accession>A0ABQ3KMM6</accession>
<feature type="compositionally biased region" description="Basic and acidic residues" evidence="1">
    <location>
        <begin position="12"/>
        <end position="26"/>
    </location>
</feature>
<dbReference type="PANTHER" id="PTHR11735:SF11">
    <property type="entry name" value="TRNA THREONYLCARBAMOYLADENOSINE BIOSYNTHESIS PROTEIN TSAB"/>
    <property type="match status" value="1"/>
</dbReference>
<evidence type="ECO:0000313" key="4">
    <source>
        <dbReference type="Proteomes" id="UP000649955"/>
    </source>
</evidence>
<dbReference type="PANTHER" id="PTHR11735">
    <property type="entry name" value="TRNA N6-ADENOSINE THREONYLCARBAMOYLTRANSFERASE"/>
    <property type="match status" value="1"/>
</dbReference>
<dbReference type="EMBL" id="BNAW01000046">
    <property type="protein sequence ID" value="GHG39169.1"/>
    <property type="molecule type" value="Genomic_DNA"/>
</dbReference>
<dbReference type="InterPro" id="IPR000905">
    <property type="entry name" value="Gcp-like_dom"/>
</dbReference>
<dbReference type="SUPFAM" id="SSF53067">
    <property type="entry name" value="Actin-like ATPase domain"/>
    <property type="match status" value="2"/>
</dbReference>
<keyword evidence="4" id="KW-1185">Reference proteome</keyword>
<comment type="caution">
    <text evidence="3">The sequence shown here is derived from an EMBL/GenBank/DDBJ whole genome shotgun (WGS) entry which is preliminary data.</text>
</comment>
<feature type="region of interest" description="Disordered" evidence="1">
    <location>
        <begin position="1"/>
        <end position="40"/>
    </location>
</feature>
<sequence length="277" mass="28464">MVAEAQGFLRGTGDERGEQRVGHRGDLPVSDSISTLPRGSVPCSNQAKTLVVGWDTVLVLAIDTSTPAVTAGVVALEGGLVETRGERVTVDPRAHGELITPHALAAAEAAGVTLKDLDAIVAGVGPGPFTGLRAGMATAAALGHALGIPVYPVCSLDALAADVPPGDNAFLVLTDARRREVYWAAYDAAGQRTDGPHVQRPADLETEVKVAAGDGALLYADALGVRPVEPRFPSPAGLVKVARSALLGKEPPAPLTPLYLRRPDAAEPAAPKRVTAP</sequence>
<gene>
    <name evidence="3" type="ORF">GCM10017567_70520</name>
</gene>
<dbReference type="CDD" id="cd24032">
    <property type="entry name" value="ASKHA_NBD_TsaB"/>
    <property type="match status" value="1"/>
</dbReference>
<feature type="compositionally biased region" description="Polar residues" evidence="1">
    <location>
        <begin position="31"/>
        <end position="40"/>
    </location>
</feature>
<name>A0ABQ3KMM6_9PSEU</name>
<evidence type="ECO:0000256" key="1">
    <source>
        <dbReference type="SAM" id="MobiDB-lite"/>
    </source>
</evidence>
<protein>
    <submittedName>
        <fullName evidence="3">tRNA (Adenosine(37)-N6)-threonylcarbamoyltransferase complex dimerization subunit type 1 TsaB</fullName>
    </submittedName>
</protein>
<organism evidence="3 4">
    <name type="scientific">Amycolatopsis bullii</name>
    <dbReference type="NCBI Taxonomy" id="941987"/>
    <lineage>
        <taxon>Bacteria</taxon>
        <taxon>Bacillati</taxon>
        <taxon>Actinomycetota</taxon>
        <taxon>Actinomycetes</taxon>
        <taxon>Pseudonocardiales</taxon>
        <taxon>Pseudonocardiaceae</taxon>
        <taxon>Amycolatopsis</taxon>
    </lineage>
</organism>
<reference evidence="4" key="1">
    <citation type="journal article" date="2019" name="Int. J. Syst. Evol. Microbiol.">
        <title>The Global Catalogue of Microorganisms (GCM) 10K type strain sequencing project: providing services to taxonomists for standard genome sequencing and annotation.</title>
        <authorList>
            <consortium name="The Broad Institute Genomics Platform"/>
            <consortium name="The Broad Institute Genome Sequencing Center for Infectious Disease"/>
            <person name="Wu L."/>
            <person name="Ma J."/>
        </authorList>
    </citation>
    <scope>NUCLEOTIDE SEQUENCE [LARGE SCALE GENOMIC DNA]</scope>
    <source>
        <strain evidence="4">CGMCC 4.7680</strain>
    </source>
</reference>
<dbReference type="Pfam" id="PF00814">
    <property type="entry name" value="TsaD"/>
    <property type="match status" value="1"/>
</dbReference>